<dbReference type="Gene3D" id="1.10.340.70">
    <property type="match status" value="1"/>
</dbReference>
<evidence type="ECO:0000313" key="6">
    <source>
        <dbReference type="EMBL" id="KAG5316338.1"/>
    </source>
</evidence>
<evidence type="ECO:0000259" key="5">
    <source>
        <dbReference type="Pfam" id="PF17921"/>
    </source>
</evidence>
<evidence type="ECO:0000256" key="3">
    <source>
        <dbReference type="SAM" id="MobiDB-lite"/>
    </source>
</evidence>
<evidence type="ECO:0000313" key="7">
    <source>
        <dbReference type="Proteomes" id="UP000668214"/>
    </source>
</evidence>
<dbReference type="SUPFAM" id="SSF56672">
    <property type="entry name" value="DNA/RNA polymerases"/>
    <property type="match status" value="1"/>
</dbReference>
<dbReference type="FunFam" id="3.30.70.270:FF:000020">
    <property type="entry name" value="Transposon Tf2-6 polyprotein-like Protein"/>
    <property type="match status" value="1"/>
</dbReference>
<feature type="non-terminal residue" evidence="6">
    <location>
        <position position="1"/>
    </location>
</feature>
<dbReference type="AlphaFoldDB" id="A0A836FBD2"/>
<sequence>KQFLGLAGYYRRFLPGFSKTARPLTELLKNDAEFRWSDTQEQAFVTLKISLCKEPLLQYPDFTLPFVVTTDASKYAIGGILSQGEIGKDRPIAYTSRLLNSAEQNYSTIEKELNPAVASTDKNAITKTNNHKPLFPLARNENPTQHNRSSDPIPASTTHTKNNLPEQSHDIPEDEFSPANDDTLSESDTDSDESSEDNDPPLCHTPNVPHQRFNVREVPDSFITRKDSLIIFTTQTGELCDLGARILAEQGHLPRIENAVSGRAKVINDKNCYIIVLIIEERTSELITRQTIIDAISVLLSVIDEIGLTSVSICKSDIDRVSWTKTRDIIDETFNNHGVKIAICTNEISIPPISDRLRILREYHDSAAGGHKGITKTYWRIKYRYYWPNMKADIQAYV</sequence>
<proteinExistence type="predicted"/>
<dbReference type="Gene3D" id="3.30.70.270">
    <property type="match status" value="1"/>
</dbReference>
<dbReference type="GO" id="GO:0003964">
    <property type="term" value="F:RNA-directed DNA polymerase activity"/>
    <property type="evidence" value="ECO:0007669"/>
    <property type="project" value="UniProtKB-EC"/>
</dbReference>
<dbReference type="PANTHER" id="PTHR37984:SF5">
    <property type="entry name" value="PROTEIN NYNRIN-LIKE"/>
    <property type="match status" value="1"/>
</dbReference>
<dbReference type="EMBL" id="JAANIA010002312">
    <property type="protein sequence ID" value="KAG5316338.1"/>
    <property type="molecule type" value="Genomic_DNA"/>
</dbReference>
<keyword evidence="7" id="KW-1185">Reference proteome</keyword>
<dbReference type="InterPro" id="IPR043502">
    <property type="entry name" value="DNA/RNA_pol_sf"/>
</dbReference>
<dbReference type="InterPro" id="IPR043128">
    <property type="entry name" value="Rev_trsase/Diguanyl_cyclase"/>
</dbReference>
<accession>A0A836FBD2</accession>
<dbReference type="Pfam" id="PF17919">
    <property type="entry name" value="RT_RNaseH_2"/>
    <property type="match status" value="1"/>
</dbReference>
<feature type="domain" description="Reverse transcriptase/retrotransposon-derived protein RNase H-like" evidence="4">
    <location>
        <begin position="36"/>
        <end position="119"/>
    </location>
</feature>
<dbReference type="Pfam" id="PF17921">
    <property type="entry name" value="Integrase_H2C2"/>
    <property type="match status" value="1"/>
</dbReference>
<dbReference type="InterPro" id="IPR050951">
    <property type="entry name" value="Retrovirus_Pol_polyprotein"/>
</dbReference>
<keyword evidence="2" id="KW-0511">Multifunctional enzyme</keyword>
<dbReference type="InterPro" id="IPR041577">
    <property type="entry name" value="RT_RNaseH_2"/>
</dbReference>
<feature type="non-terminal residue" evidence="6">
    <location>
        <position position="398"/>
    </location>
</feature>
<dbReference type="EC" id="2.7.7.49" evidence="1"/>
<evidence type="ECO:0000256" key="1">
    <source>
        <dbReference type="ARBA" id="ARBA00012493"/>
    </source>
</evidence>
<feature type="compositionally biased region" description="Acidic residues" evidence="3">
    <location>
        <begin position="183"/>
        <end position="199"/>
    </location>
</feature>
<feature type="compositionally biased region" description="Polar residues" evidence="3">
    <location>
        <begin position="155"/>
        <end position="166"/>
    </location>
</feature>
<dbReference type="InterPro" id="IPR041588">
    <property type="entry name" value="Integrase_H2C2"/>
</dbReference>
<reference evidence="6" key="1">
    <citation type="submission" date="2020-02" db="EMBL/GenBank/DDBJ databases">
        <title>Relaxed selection underlies rapid genomic changes in the transitions from sociality to social parasitism in ants.</title>
        <authorList>
            <person name="Bi X."/>
        </authorList>
    </citation>
    <scope>NUCLEOTIDE SEQUENCE</scope>
    <source>
        <strain evidence="6">BGI-DK2014c</strain>
        <tissue evidence="6">Whole body</tissue>
    </source>
</reference>
<dbReference type="Proteomes" id="UP000668214">
    <property type="component" value="Unassembled WGS sequence"/>
</dbReference>
<name>A0A836FBD2_9HYME</name>
<evidence type="ECO:0000259" key="4">
    <source>
        <dbReference type="Pfam" id="PF17919"/>
    </source>
</evidence>
<feature type="region of interest" description="Disordered" evidence="3">
    <location>
        <begin position="120"/>
        <end position="209"/>
    </location>
</feature>
<dbReference type="PANTHER" id="PTHR37984">
    <property type="entry name" value="PROTEIN CBG26694"/>
    <property type="match status" value="1"/>
</dbReference>
<gene>
    <name evidence="6" type="primary">Pol_0</name>
    <name evidence="6" type="ORF">G6Z78_0007034</name>
</gene>
<organism evidence="6 7">
    <name type="scientific">Pseudoatta argentina</name>
    <dbReference type="NCBI Taxonomy" id="621737"/>
    <lineage>
        <taxon>Eukaryota</taxon>
        <taxon>Metazoa</taxon>
        <taxon>Ecdysozoa</taxon>
        <taxon>Arthropoda</taxon>
        <taxon>Hexapoda</taxon>
        <taxon>Insecta</taxon>
        <taxon>Pterygota</taxon>
        <taxon>Neoptera</taxon>
        <taxon>Endopterygota</taxon>
        <taxon>Hymenoptera</taxon>
        <taxon>Apocrita</taxon>
        <taxon>Aculeata</taxon>
        <taxon>Formicoidea</taxon>
        <taxon>Formicidae</taxon>
        <taxon>Myrmicinae</taxon>
        <taxon>Pseudoatta</taxon>
    </lineage>
</organism>
<comment type="caution">
    <text evidence="6">The sequence shown here is derived from an EMBL/GenBank/DDBJ whole genome shotgun (WGS) entry which is preliminary data.</text>
</comment>
<protein>
    <recommendedName>
        <fullName evidence="1">RNA-directed DNA polymerase</fullName>
        <ecNumber evidence="1">2.7.7.49</ecNumber>
    </recommendedName>
</protein>
<evidence type="ECO:0000256" key="2">
    <source>
        <dbReference type="ARBA" id="ARBA00023268"/>
    </source>
</evidence>
<feature type="domain" description="Integrase zinc-binding" evidence="5">
    <location>
        <begin position="352"/>
        <end position="398"/>
    </location>
</feature>